<evidence type="ECO:0000256" key="1">
    <source>
        <dbReference type="SAM" id="MobiDB-lite"/>
    </source>
</evidence>
<feature type="transmembrane region" description="Helical" evidence="2">
    <location>
        <begin position="21"/>
        <end position="44"/>
    </location>
</feature>
<feature type="compositionally biased region" description="Low complexity" evidence="1">
    <location>
        <begin position="803"/>
        <end position="813"/>
    </location>
</feature>
<dbReference type="AlphaFoldDB" id="L0HHF7"/>
<gene>
    <name evidence="4" type="ordered locus">Metfor_1490</name>
</gene>
<dbReference type="NCBIfam" id="TIGR04275">
    <property type="entry name" value="beta_prop_Msarc"/>
    <property type="match status" value="2"/>
</dbReference>
<protein>
    <submittedName>
        <fullName evidence="4">PDK repeat-containing protein</fullName>
    </submittedName>
</protein>
<dbReference type="PANTHER" id="PTHR36842:SF1">
    <property type="entry name" value="PROTEIN TOLB"/>
    <property type="match status" value="1"/>
</dbReference>
<feature type="domain" description="PKD" evidence="3">
    <location>
        <begin position="355"/>
        <end position="423"/>
    </location>
</feature>
<proteinExistence type="predicted"/>
<dbReference type="PROSITE" id="PS50093">
    <property type="entry name" value="PKD"/>
    <property type="match status" value="2"/>
</dbReference>
<dbReference type="eggNOG" id="arCOG02540">
    <property type="taxonomic scope" value="Archaea"/>
</dbReference>
<dbReference type="EMBL" id="CP003167">
    <property type="protein sequence ID" value="AGB02524.1"/>
    <property type="molecule type" value="Genomic_DNA"/>
</dbReference>
<reference evidence="4 5" key="2">
    <citation type="journal article" date="2014" name="Genome Announc.">
        <title>Complete Genome Sequence of Methanoregula formicica SMSPT, a Mesophilic Hydrogenotrophic Methanogen Isolated from a Methanogenic Upflow Anaerobic Sludge Blanket Reactor.</title>
        <authorList>
            <person name="Yamamoto K."/>
            <person name="Tamaki H."/>
            <person name="Cadillo-Quiroz H."/>
            <person name="Imachi H."/>
            <person name="Kyrpides N."/>
            <person name="Woyke T."/>
            <person name="Goodwin L."/>
            <person name="Zinder S.H."/>
            <person name="Kamagata Y."/>
            <person name="Liu W.T."/>
        </authorList>
    </citation>
    <scope>NUCLEOTIDE SEQUENCE [LARGE SCALE GENOMIC DNA]</scope>
    <source>
        <strain evidence="5">DSM 22288 / NBRC 105244 / SMSP</strain>
    </source>
</reference>
<dbReference type="HOGENOM" id="CLU_333908_0_0_2"/>
<keyword evidence="2" id="KW-1133">Transmembrane helix</keyword>
<organism evidence="4 5">
    <name type="scientific">Methanoregula formicica (strain DSM 22288 / NBRC 105244 / SMSP)</name>
    <dbReference type="NCBI Taxonomy" id="593750"/>
    <lineage>
        <taxon>Archaea</taxon>
        <taxon>Methanobacteriati</taxon>
        <taxon>Methanobacteriota</taxon>
        <taxon>Stenosarchaea group</taxon>
        <taxon>Methanomicrobia</taxon>
        <taxon>Methanomicrobiales</taxon>
        <taxon>Methanoregulaceae</taxon>
        <taxon>Methanoregula</taxon>
    </lineage>
</organism>
<dbReference type="InterPro" id="IPR011042">
    <property type="entry name" value="6-blade_b-propeller_TolB-like"/>
</dbReference>
<dbReference type="InterPro" id="IPR013783">
    <property type="entry name" value="Ig-like_fold"/>
</dbReference>
<keyword evidence="2" id="KW-0472">Membrane</keyword>
<dbReference type="InterPro" id="IPR027618">
    <property type="entry name" value="Beta_prop_Msarc"/>
</dbReference>
<dbReference type="CDD" id="cd00146">
    <property type="entry name" value="PKD"/>
    <property type="match status" value="2"/>
</dbReference>
<dbReference type="Gene3D" id="2.60.40.10">
    <property type="entry name" value="Immunoglobulins"/>
    <property type="match status" value="2"/>
</dbReference>
<evidence type="ECO:0000313" key="4">
    <source>
        <dbReference type="EMBL" id="AGB02524.1"/>
    </source>
</evidence>
<name>L0HHF7_METFS</name>
<dbReference type="SUPFAM" id="SSF49299">
    <property type="entry name" value="PKD domain"/>
    <property type="match status" value="2"/>
</dbReference>
<dbReference type="Pfam" id="PF18911">
    <property type="entry name" value="PKD_4"/>
    <property type="match status" value="2"/>
</dbReference>
<feature type="region of interest" description="Disordered" evidence="1">
    <location>
        <begin position="776"/>
        <end position="813"/>
    </location>
</feature>
<dbReference type="SMART" id="SM00089">
    <property type="entry name" value="PKD"/>
    <property type="match status" value="2"/>
</dbReference>
<dbReference type="KEGG" id="mfo:Metfor_1490"/>
<dbReference type="InterPro" id="IPR022409">
    <property type="entry name" value="PKD/Chitinase_dom"/>
</dbReference>
<dbReference type="Gene3D" id="2.120.10.30">
    <property type="entry name" value="TolB, C-terminal domain"/>
    <property type="match status" value="1"/>
</dbReference>
<feature type="domain" description="PKD" evidence="3">
    <location>
        <begin position="472"/>
        <end position="522"/>
    </location>
</feature>
<keyword evidence="2" id="KW-0812">Transmembrane</keyword>
<keyword evidence="5" id="KW-1185">Reference proteome</keyword>
<evidence type="ECO:0000256" key="2">
    <source>
        <dbReference type="SAM" id="Phobius"/>
    </source>
</evidence>
<evidence type="ECO:0000313" key="5">
    <source>
        <dbReference type="Proteomes" id="UP000010824"/>
    </source>
</evidence>
<feature type="compositionally biased region" description="Polar residues" evidence="1">
    <location>
        <begin position="784"/>
        <end position="794"/>
    </location>
</feature>
<sequence precursor="true">MHHTMINKNSNDGFTHIWISILFFLVLLCTVVTVITSAGTVTLITTNTSESNQWNPTIYDNWIVWTDNRDNTDFTSYQDIYAYNINTGVEKRITNPGSYANHPSISGKLVAFDNRQDGNTDIYLADLESGSEWRITEDSASQEFPSISGHRIVWQDDRSGDSDIYMNGTSPGLESLLTPDAATTNQKFPIISGEKVVWQDERNSNSIYMTDISSGSSYLISPDGVTFDFSTGFPEIAFDNGIVVWRDPLNKIVKNDTRQLPMSQSEVSLDSTTQKYPSVSGDKIIWIDDRQFLDDIYFNDLPGSPDERITTDDDAVDLLYGSPKIFNNRIVWTDNRDSGFEDVYLYTIDHDEPCPVADFTMSSQSGAIPHTIQFNDTSTDAKNITHWNYEFGDGNVSVDTTKANQSFIYNVPGTYDVRLTVNNPYCRSETPVDNKYKVSVGASPIAAFTTDVSDGFVDLKVRFTDSSINAETWNWSFGDGTWSNTTDVSEKNPEKTYTAAGTYTAYLYVNNTWGTASAHKTIKALTGANVTANTSIDGFAFTEPFGSQFVTFTKGTVPDCTIAGDSLVCHGADLADDGWTNITFTSNDGIGFMDHGATISGNLSSVSFQITEIHPAGFSETTGTQSSMNHTITLDTYPEDATVNSQVWEGYTDDDLFLFSKIGRSSGFSDILGVAYTLKIVKTGIPSGGTAKIRMSVNATWVDDHMGRSHTYIERISDDRSTGEVLRPRFLYHDPATNLDYFEAESSRGSSTFGLVQLTGSGNPFQLITLTIASQVNAPPPSGGSDSYGNSGAPSGSGKGLSAQAPQKAPEQKAPVAFIDSGKTAPLYANPGGVITQETTLTSTDTLASVVLGEGTIAKDSAGSPLSSISIASIAPDALPAAPPYGQAVMIDGRAYELGPDGATFSPGITVTFTIPQAQWGKEYSLMMYDKATGTWSEVPGSFNAKDGTFTAVLSHFCCVALFEKTIGQSAVRQTTQTPQPEPARLAPIVTPSSQPPQNALSIVFSMAEWISGEAVHRSSYLTALAIICIIVLSIMLLYRRRNNP</sequence>
<evidence type="ECO:0000259" key="3">
    <source>
        <dbReference type="PROSITE" id="PS50093"/>
    </source>
</evidence>
<accession>L0HHF7</accession>
<dbReference type="STRING" id="593750.Metfor_1490"/>
<dbReference type="eggNOG" id="arCOG02510">
    <property type="taxonomic scope" value="Archaea"/>
</dbReference>
<dbReference type="PANTHER" id="PTHR36842">
    <property type="entry name" value="PROTEIN TOLB HOMOLOG"/>
    <property type="match status" value="1"/>
</dbReference>
<dbReference type="InterPro" id="IPR000601">
    <property type="entry name" value="PKD_dom"/>
</dbReference>
<dbReference type="InParanoid" id="L0HHF7"/>
<feature type="transmembrane region" description="Helical" evidence="2">
    <location>
        <begin position="1021"/>
        <end position="1039"/>
    </location>
</feature>
<dbReference type="Proteomes" id="UP000010824">
    <property type="component" value="Chromosome"/>
</dbReference>
<dbReference type="InterPro" id="IPR035986">
    <property type="entry name" value="PKD_dom_sf"/>
</dbReference>
<dbReference type="SUPFAM" id="SSF69304">
    <property type="entry name" value="Tricorn protease N-terminal domain"/>
    <property type="match status" value="1"/>
</dbReference>
<reference evidence="5" key="1">
    <citation type="submission" date="2011-12" db="EMBL/GenBank/DDBJ databases">
        <title>Complete sequence of Methanoregula formicicum SMSP.</title>
        <authorList>
            <person name="Lucas S."/>
            <person name="Han J."/>
            <person name="Lapidus A."/>
            <person name="Cheng J.-F."/>
            <person name="Goodwin L."/>
            <person name="Pitluck S."/>
            <person name="Peters L."/>
            <person name="Ovchinnikova G."/>
            <person name="Teshima H."/>
            <person name="Detter J.C."/>
            <person name="Han C."/>
            <person name="Tapia R."/>
            <person name="Land M."/>
            <person name="Hauser L."/>
            <person name="Kyrpides N."/>
            <person name="Ivanova N."/>
            <person name="Pagani I."/>
            <person name="Imachi H."/>
            <person name="Tamaki H."/>
            <person name="Sekiguchi Y."/>
            <person name="Kamagata Y."/>
            <person name="Cadillo-Quiroz H."/>
            <person name="Zinder S."/>
            <person name="Liu W.-T."/>
            <person name="Woyke T."/>
        </authorList>
    </citation>
    <scope>NUCLEOTIDE SEQUENCE [LARGE SCALE GENOMIC DNA]</scope>
    <source>
        <strain evidence="5">DSM 22288 / NBRC 105244 / SMSP</strain>
    </source>
</reference>
<dbReference type="eggNOG" id="arCOG02527">
    <property type="taxonomic scope" value="Archaea"/>
</dbReference>